<dbReference type="Proteomes" id="UP000635142">
    <property type="component" value="Unassembled WGS sequence"/>
</dbReference>
<comment type="caution">
    <text evidence="3">The sequence shown here is derived from an EMBL/GenBank/DDBJ whole genome shotgun (WGS) entry which is preliminary data.</text>
</comment>
<proteinExistence type="predicted"/>
<gene>
    <name evidence="3" type="ORF">H9Q16_08715</name>
</gene>
<organism evidence="3 4">
    <name type="scientific">Sulfitobacter aestuariivivens</name>
    <dbReference type="NCBI Taxonomy" id="2766981"/>
    <lineage>
        <taxon>Bacteria</taxon>
        <taxon>Pseudomonadati</taxon>
        <taxon>Pseudomonadota</taxon>
        <taxon>Alphaproteobacteria</taxon>
        <taxon>Rhodobacterales</taxon>
        <taxon>Roseobacteraceae</taxon>
        <taxon>Sulfitobacter</taxon>
    </lineage>
</organism>
<evidence type="ECO:0000313" key="4">
    <source>
        <dbReference type="Proteomes" id="UP000635142"/>
    </source>
</evidence>
<evidence type="ECO:0000313" key="3">
    <source>
        <dbReference type="EMBL" id="MBD3664000.1"/>
    </source>
</evidence>
<name>A0A927HG86_9RHOB</name>
<keyword evidence="4" id="KW-1185">Reference proteome</keyword>
<dbReference type="RefSeq" id="WP_191074915.1">
    <property type="nucleotide sequence ID" value="NZ_JACTAG010000001.1"/>
</dbReference>
<dbReference type="SUPFAM" id="SSF53300">
    <property type="entry name" value="vWA-like"/>
    <property type="match status" value="1"/>
</dbReference>
<dbReference type="InterPro" id="IPR010607">
    <property type="entry name" value="DUF1194"/>
</dbReference>
<evidence type="ECO:0000259" key="2">
    <source>
        <dbReference type="PROSITE" id="PS50234"/>
    </source>
</evidence>
<feature type="domain" description="VWFA" evidence="2">
    <location>
        <begin position="25"/>
        <end position="218"/>
    </location>
</feature>
<dbReference type="CDD" id="cd00198">
    <property type="entry name" value="vWFA"/>
    <property type="match status" value="1"/>
</dbReference>
<dbReference type="Gene3D" id="3.40.50.410">
    <property type="entry name" value="von Willebrand factor, type A domain"/>
    <property type="match status" value="1"/>
</dbReference>
<accession>A0A927HG86</accession>
<protein>
    <submittedName>
        <fullName evidence="3">DUF1194 domain-containing protein</fullName>
    </submittedName>
</protein>
<evidence type="ECO:0000256" key="1">
    <source>
        <dbReference type="SAM" id="SignalP"/>
    </source>
</evidence>
<dbReference type="Pfam" id="PF06707">
    <property type="entry name" value="DUF1194"/>
    <property type="match status" value="1"/>
</dbReference>
<feature type="signal peptide" evidence="1">
    <location>
        <begin position="1"/>
        <end position="21"/>
    </location>
</feature>
<keyword evidence="1" id="KW-0732">Signal</keyword>
<dbReference type="EMBL" id="JACTAG010000001">
    <property type="protein sequence ID" value="MBD3664000.1"/>
    <property type="molecule type" value="Genomic_DNA"/>
</dbReference>
<dbReference type="InterPro" id="IPR036465">
    <property type="entry name" value="vWFA_dom_sf"/>
</dbReference>
<dbReference type="PROSITE" id="PS50234">
    <property type="entry name" value="VWFA"/>
    <property type="match status" value="1"/>
</dbReference>
<feature type="chain" id="PRO_5037341512" evidence="1">
    <location>
        <begin position="22"/>
        <end position="224"/>
    </location>
</feature>
<reference evidence="3" key="1">
    <citation type="submission" date="2020-08" db="EMBL/GenBank/DDBJ databases">
        <title>Sulfitobacter aestuariivivens sp. nov., isolated from a tidal flat.</title>
        <authorList>
            <person name="Park S."/>
            <person name="Yoon J.-H."/>
        </authorList>
    </citation>
    <scope>NUCLEOTIDE SEQUENCE</scope>
    <source>
        <strain evidence="3">TSTF-M16</strain>
    </source>
</reference>
<dbReference type="InterPro" id="IPR002035">
    <property type="entry name" value="VWF_A"/>
</dbReference>
<dbReference type="AlphaFoldDB" id="A0A927HG86"/>
<sequence>MRAFGFFAGLLTPLLSGPVSACGLALVLAVDVSGSVDTREYRIQMDGLAAALRDGVVADALVSQQAQVTLIQWTGSSRQRQTIPWRAMTSLADVLNMADEIENDLRRWRNFSTAIGEAVALSIDVFDAVPSCARRVIDVSGDGVSNEGDPPVSMRPALAEKQVVVNALAIETDSTDLTAYFFENLIFGEGAFVITANGFEDYPAQIRRKLQRETTKQLSMLGTE</sequence>